<dbReference type="EMBL" id="JACHMF010000001">
    <property type="protein sequence ID" value="MBB4692218.1"/>
    <property type="molecule type" value="Genomic_DNA"/>
</dbReference>
<keyword evidence="5" id="KW-0479">Metal-binding</keyword>
<dbReference type="RefSeq" id="WP_184950961.1">
    <property type="nucleotide sequence ID" value="NZ_BOMC01000079.1"/>
</dbReference>
<dbReference type="SUPFAM" id="SSF63882">
    <property type="entry name" value="MoeA N-terminal region -like"/>
    <property type="match status" value="1"/>
</dbReference>
<dbReference type="EC" id="2.10.1.1" evidence="5"/>
<dbReference type="SUPFAM" id="SSF53218">
    <property type="entry name" value="Molybdenum cofactor biosynthesis proteins"/>
    <property type="match status" value="1"/>
</dbReference>
<keyword evidence="5" id="KW-0501">Molybdenum cofactor biosynthesis</keyword>
<keyword evidence="8" id="KW-1185">Reference proteome</keyword>
<dbReference type="PANTHER" id="PTHR10192:SF5">
    <property type="entry name" value="GEPHYRIN"/>
    <property type="match status" value="1"/>
</dbReference>
<dbReference type="Gene3D" id="2.40.340.10">
    <property type="entry name" value="MoeA, C-terminal, domain IV"/>
    <property type="match status" value="1"/>
</dbReference>
<evidence type="ECO:0000256" key="5">
    <source>
        <dbReference type="RuleBase" id="RU365090"/>
    </source>
</evidence>
<evidence type="ECO:0000256" key="1">
    <source>
        <dbReference type="ARBA" id="ARBA00002901"/>
    </source>
</evidence>
<dbReference type="PANTHER" id="PTHR10192">
    <property type="entry name" value="MOLYBDOPTERIN BIOSYNTHESIS PROTEIN"/>
    <property type="match status" value="1"/>
</dbReference>
<comment type="function">
    <text evidence="1 5">Catalyzes the insertion of molybdate into adenylated molybdopterin with the concomitant release of AMP.</text>
</comment>
<sequence>MPVTQQRPPVAGLAWADAYAAARDRPTPLPAETCAPEDSQGRTLAEPVLAVAPVPAFDAAAMDGYAVAGAGPWRVAGLILAGAPEAGLIAAGRAAEIATGAPVPANTEAVLPYEDCHVDGSLLHGARGPRTHIRRAGDDVRPGTLIVPAGRVMTATRIAAVVQAGVERIRVHRRPEVTLLVTGDEVVLTGRPGPGQVRDSFTGIVDAVTMRAGGTLHTARLVGDHPADLGEALDRAATEVVVVSGSSSAGAADHLHALLGERGAEWHVRGVASRPGHPQALASLPGGRWVVSLPGNPYAGMVSILTLLEPLLRTLAGRPPATLPRMPVTGTARLMAGGVRIAPQRDGVLLPPGGSAGLTSVADADSLAVLPDDWASGDPAWQLTVP</sequence>
<reference evidence="7 8" key="1">
    <citation type="submission" date="2020-08" db="EMBL/GenBank/DDBJ databases">
        <title>Sequencing the genomes of 1000 actinobacteria strains.</title>
        <authorList>
            <person name="Klenk H.-P."/>
        </authorList>
    </citation>
    <scope>NUCLEOTIDE SEQUENCE [LARGE SCALE GENOMIC DNA]</scope>
    <source>
        <strain evidence="7 8">DSM 45518</strain>
    </source>
</reference>
<gene>
    <name evidence="7" type="ORF">BKA14_002366</name>
</gene>
<dbReference type="Gene3D" id="3.40.980.10">
    <property type="entry name" value="MoaB/Mog-like domain"/>
    <property type="match status" value="1"/>
</dbReference>
<evidence type="ECO:0000256" key="4">
    <source>
        <dbReference type="ARBA" id="ARBA00047317"/>
    </source>
</evidence>
<organism evidence="7 8">
    <name type="scientific">Paractinoplanes abujensis</name>
    <dbReference type="NCBI Taxonomy" id="882441"/>
    <lineage>
        <taxon>Bacteria</taxon>
        <taxon>Bacillati</taxon>
        <taxon>Actinomycetota</taxon>
        <taxon>Actinomycetes</taxon>
        <taxon>Micromonosporales</taxon>
        <taxon>Micromonosporaceae</taxon>
        <taxon>Paractinoplanes</taxon>
    </lineage>
</organism>
<dbReference type="InterPro" id="IPR036688">
    <property type="entry name" value="MoeA_C_domain_IV_sf"/>
</dbReference>
<accession>A0A7W7CP89</accession>
<dbReference type="AlphaFoldDB" id="A0A7W7CP89"/>
<dbReference type="GO" id="GO:0061599">
    <property type="term" value="F:molybdopterin molybdotransferase activity"/>
    <property type="evidence" value="ECO:0007669"/>
    <property type="project" value="UniProtKB-UniRule"/>
</dbReference>
<name>A0A7W7CP89_9ACTN</name>
<comment type="pathway">
    <text evidence="5">Cofactor biosynthesis; molybdopterin biosynthesis.</text>
</comment>
<dbReference type="Pfam" id="PF03453">
    <property type="entry name" value="MoeA_N"/>
    <property type="match status" value="1"/>
</dbReference>
<comment type="caution">
    <text evidence="7">The sequence shown here is derived from an EMBL/GenBank/DDBJ whole genome shotgun (WGS) entry which is preliminary data.</text>
</comment>
<dbReference type="GO" id="GO:0046872">
    <property type="term" value="F:metal ion binding"/>
    <property type="evidence" value="ECO:0007669"/>
    <property type="project" value="UniProtKB-UniRule"/>
</dbReference>
<dbReference type="SMART" id="SM00852">
    <property type="entry name" value="MoCF_biosynth"/>
    <property type="match status" value="1"/>
</dbReference>
<comment type="cofactor">
    <cofactor evidence="5">
        <name>Mg(2+)</name>
        <dbReference type="ChEBI" id="CHEBI:18420"/>
    </cofactor>
</comment>
<dbReference type="UniPathway" id="UPA00344"/>
<dbReference type="GO" id="GO:0005829">
    <property type="term" value="C:cytosol"/>
    <property type="evidence" value="ECO:0007669"/>
    <property type="project" value="TreeGrafter"/>
</dbReference>
<dbReference type="InterPro" id="IPR036425">
    <property type="entry name" value="MoaB/Mog-like_dom_sf"/>
</dbReference>
<evidence type="ECO:0000259" key="6">
    <source>
        <dbReference type="SMART" id="SM00852"/>
    </source>
</evidence>
<comment type="catalytic activity">
    <reaction evidence="4">
        <text>adenylyl-molybdopterin + molybdate = Mo-molybdopterin + AMP + H(+)</text>
        <dbReference type="Rhea" id="RHEA:35047"/>
        <dbReference type="ChEBI" id="CHEBI:15378"/>
        <dbReference type="ChEBI" id="CHEBI:36264"/>
        <dbReference type="ChEBI" id="CHEBI:62727"/>
        <dbReference type="ChEBI" id="CHEBI:71302"/>
        <dbReference type="ChEBI" id="CHEBI:456215"/>
        <dbReference type="EC" id="2.10.1.1"/>
    </reaction>
</comment>
<keyword evidence="5" id="KW-0460">Magnesium</keyword>
<feature type="domain" description="MoaB/Mog" evidence="6">
    <location>
        <begin position="178"/>
        <end position="314"/>
    </location>
</feature>
<dbReference type="Gene3D" id="3.90.105.10">
    <property type="entry name" value="Molybdopterin biosynthesis moea protein, domain 2"/>
    <property type="match status" value="1"/>
</dbReference>
<dbReference type="CDD" id="cd00887">
    <property type="entry name" value="MoeA"/>
    <property type="match status" value="1"/>
</dbReference>
<dbReference type="Gene3D" id="2.170.190.11">
    <property type="entry name" value="Molybdopterin biosynthesis moea protein, domain 3"/>
    <property type="match status" value="1"/>
</dbReference>
<dbReference type="InterPro" id="IPR038987">
    <property type="entry name" value="MoeA-like"/>
</dbReference>
<evidence type="ECO:0000313" key="7">
    <source>
        <dbReference type="EMBL" id="MBB4692218.1"/>
    </source>
</evidence>
<protein>
    <recommendedName>
        <fullName evidence="5">Molybdopterin molybdenumtransferase</fullName>
        <ecNumber evidence="5">2.10.1.1</ecNumber>
    </recommendedName>
</protein>
<dbReference type="InterPro" id="IPR005110">
    <property type="entry name" value="MoeA_linker/N"/>
</dbReference>
<dbReference type="GO" id="GO:0006777">
    <property type="term" value="P:Mo-molybdopterin cofactor biosynthetic process"/>
    <property type="evidence" value="ECO:0007669"/>
    <property type="project" value="UniProtKB-UniRule"/>
</dbReference>
<dbReference type="InterPro" id="IPR001453">
    <property type="entry name" value="MoaB/Mog_dom"/>
</dbReference>
<comment type="similarity">
    <text evidence="2 5">Belongs to the MoeA family.</text>
</comment>
<keyword evidence="5 7" id="KW-0808">Transferase</keyword>
<dbReference type="Pfam" id="PF00994">
    <property type="entry name" value="MoCF_biosynth"/>
    <property type="match status" value="1"/>
</dbReference>
<evidence type="ECO:0000256" key="3">
    <source>
        <dbReference type="ARBA" id="ARBA00022505"/>
    </source>
</evidence>
<proteinExistence type="inferred from homology"/>
<dbReference type="InterPro" id="IPR036135">
    <property type="entry name" value="MoeA_linker/N_sf"/>
</dbReference>
<evidence type="ECO:0000256" key="2">
    <source>
        <dbReference type="ARBA" id="ARBA00010763"/>
    </source>
</evidence>
<dbReference type="Proteomes" id="UP000542742">
    <property type="component" value="Unassembled WGS sequence"/>
</dbReference>
<keyword evidence="3 5" id="KW-0500">Molybdenum</keyword>
<evidence type="ECO:0000313" key="8">
    <source>
        <dbReference type="Proteomes" id="UP000542742"/>
    </source>
</evidence>